<proteinExistence type="predicted"/>
<accession>A0A835KDT2</accession>
<keyword evidence="1" id="KW-0472">Membrane</keyword>
<dbReference type="OrthoDB" id="1882189at2759"/>
<name>A0A835KDT2_9ROSI</name>
<protein>
    <recommendedName>
        <fullName evidence="4">Thylakoid membrane protein slr0575</fullName>
    </recommendedName>
</protein>
<feature type="transmembrane region" description="Helical" evidence="1">
    <location>
        <begin position="57"/>
        <end position="76"/>
    </location>
</feature>
<dbReference type="InterPro" id="IPR021275">
    <property type="entry name" value="DUF2854"/>
</dbReference>
<evidence type="ECO:0000313" key="3">
    <source>
        <dbReference type="Proteomes" id="UP000657918"/>
    </source>
</evidence>
<dbReference type="AlphaFoldDB" id="A0A835KDT2"/>
<keyword evidence="1" id="KW-0812">Transmembrane</keyword>
<reference evidence="2 3" key="1">
    <citation type="submission" date="2020-10" db="EMBL/GenBank/DDBJ databases">
        <title>Plant Genome Project.</title>
        <authorList>
            <person name="Zhang R.-G."/>
        </authorList>
    </citation>
    <scope>NUCLEOTIDE SEQUENCE [LARGE SCALE GENOMIC DNA]</scope>
    <source>
        <strain evidence="2">FAFU-HL-1</strain>
        <tissue evidence="2">Leaf</tissue>
    </source>
</reference>
<keyword evidence="1" id="KW-1133">Transmembrane helix</keyword>
<comment type="caution">
    <text evidence="2">The sequence shown here is derived from an EMBL/GenBank/DDBJ whole genome shotgun (WGS) entry which is preliminary data.</text>
</comment>
<evidence type="ECO:0008006" key="4">
    <source>
        <dbReference type="Google" id="ProtNLM"/>
    </source>
</evidence>
<feature type="transmembrane region" description="Helical" evidence="1">
    <location>
        <begin position="280"/>
        <end position="298"/>
    </location>
</feature>
<dbReference type="Pfam" id="PF11016">
    <property type="entry name" value="DUF2854"/>
    <property type="match status" value="1"/>
</dbReference>
<keyword evidence="3" id="KW-1185">Reference proteome</keyword>
<evidence type="ECO:0000313" key="2">
    <source>
        <dbReference type="EMBL" id="KAF9684091.1"/>
    </source>
</evidence>
<dbReference type="Proteomes" id="UP000657918">
    <property type="component" value="Chromosome 4"/>
</dbReference>
<dbReference type="PANTHER" id="PTHR35551">
    <property type="match status" value="1"/>
</dbReference>
<dbReference type="PANTHER" id="PTHR35551:SF1">
    <property type="entry name" value="ACCLIMATION OF PHOTOSYNTHESIS TO ENVIRONMENT"/>
    <property type="match status" value="1"/>
</dbReference>
<feature type="transmembrane region" description="Helical" evidence="1">
    <location>
        <begin position="252"/>
        <end position="274"/>
    </location>
</feature>
<evidence type="ECO:0000256" key="1">
    <source>
        <dbReference type="SAM" id="Phobius"/>
    </source>
</evidence>
<sequence length="454" mass="50388">MKRVSTLASSVLSGTFTSTLHDGGALSTIKHRFLLASLFNTTKNTGSSHGRRIFNPFFSSLGGIGALVFVAATASLSQDVFQPTLLQPMLEPYFYIWRLKHGFSVFGSSNSNLSFLFSPRKKEEEAILHARNRRKSRVISRVRNKLIKSTDQYPMTAIISSPAATATTRTTIFNYDVQFGRFCNNKNNKKGCRFLSVHSFSPPKLSRKQPHNVKLVFLTKAADSSQVSSSASTTASKTIVTDDEFSLAKVSFGVIGLGLGISLLSYGFGAYFNILPGSEWSAIMLTYGFPLAIIGMALKYAELKPVPCLTYSDAEMLREKYATPILKQTPLPDVVYTMIMFTHVRNDVIRYRYGDEQHLDEALKRIFQYGLGGGVSRRNAPILQMIREQVTEDGKYCLVLVFQAKALQLSDFEKRQGKFASFFGPDITAEIGKGENNLYEVRLISNLNANASPS</sequence>
<gene>
    <name evidence="2" type="ORF">SADUNF_Sadunf04G0081800</name>
</gene>
<organism evidence="2 3">
    <name type="scientific">Salix dunnii</name>
    <dbReference type="NCBI Taxonomy" id="1413687"/>
    <lineage>
        <taxon>Eukaryota</taxon>
        <taxon>Viridiplantae</taxon>
        <taxon>Streptophyta</taxon>
        <taxon>Embryophyta</taxon>
        <taxon>Tracheophyta</taxon>
        <taxon>Spermatophyta</taxon>
        <taxon>Magnoliopsida</taxon>
        <taxon>eudicotyledons</taxon>
        <taxon>Gunneridae</taxon>
        <taxon>Pentapetalae</taxon>
        <taxon>rosids</taxon>
        <taxon>fabids</taxon>
        <taxon>Malpighiales</taxon>
        <taxon>Salicaceae</taxon>
        <taxon>Saliceae</taxon>
        <taxon>Salix</taxon>
    </lineage>
</organism>
<dbReference type="EMBL" id="JADGMS010000004">
    <property type="protein sequence ID" value="KAF9684091.1"/>
    <property type="molecule type" value="Genomic_DNA"/>
</dbReference>